<dbReference type="Proteomes" id="UP001283361">
    <property type="component" value="Unassembled WGS sequence"/>
</dbReference>
<gene>
    <name evidence="2" type="ORF">RRG08_008993</name>
</gene>
<keyword evidence="3" id="KW-1185">Reference proteome</keyword>
<accession>A0AAE1D4S0</accession>
<feature type="compositionally biased region" description="Basic and acidic residues" evidence="1">
    <location>
        <begin position="139"/>
        <end position="149"/>
    </location>
</feature>
<evidence type="ECO:0000256" key="1">
    <source>
        <dbReference type="SAM" id="MobiDB-lite"/>
    </source>
</evidence>
<reference evidence="2" key="1">
    <citation type="journal article" date="2023" name="G3 (Bethesda)">
        <title>A reference genome for the long-term kleptoplast-retaining sea slug Elysia crispata morphotype clarki.</title>
        <authorList>
            <person name="Eastman K.E."/>
            <person name="Pendleton A.L."/>
            <person name="Shaikh M.A."/>
            <person name="Suttiyut T."/>
            <person name="Ogas R."/>
            <person name="Tomko P."/>
            <person name="Gavelis G."/>
            <person name="Widhalm J.R."/>
            <person name="Wisecaver J.H."/>
        </authorList>
    </citation>
    <scope>NUCLEOTIDE SEQUENCE</scope>
    <source>
        <strain evidence="2">ECLA1</strain>
    </source>
</reference>
<organism evidence="2 3">
    <name type="scientific">Elysia crispata</name>
    <name type="common">lettuce slug</name>
    <dbReference type="NCBI Taxonomy" id="231223"/>
    <lineage>
        <taxon>Eukaryota</taxon>
        <taxon>Metazoa</taxon>
        <taxon>Spiralia</taxon>
        <taxon>Lophotrochozoa</taxon>
        <taxon>Mollusca</taxon>
        <taxon>Gastropoda</taxon>
        <taxon>Heterobranchia</taxon>
        <taxon>Euthyneura</taxon>
        <taxon>Panpulmonata</taxon>
        <taxon>Sacoglossa</taxon>
        <taxon>Placobranchoidea</taxon>
        <taxon>Plakobranchidae</taxon>
        <taxon>Elysia</taxon>
    </lineage>
</organism>
<feature type="region of interest" description="Disordered" evidence="1">
    <location>
        <begin position="139"/>
        <end position="161"/>
    </location>
</feature>
<proteinExistence type="predicted"/>
<dbReference type="EMBL" id="JAWDGP010005385">
    <property type="protein sequence ID" value="KAK3757334.1"/>
    <property type="molecule type" value="Genomic_DNA"/>
</dbReference>
<evidence type="ECO:0000313" key="3">
    <source>
        <dbReference type="Proteomes" id="UP001283361"/>
    </source>
</evidence>
<sequence>MHYHSRAERCLTRPVNGPSVCSPWPCVALPGTRHAHQVVRSHASSPRGTTARPCLAMLSGGWKNTTSKLRLKPENPLKINQQLRPRLENYFTMSLTIDPANDVFARVLNAMIATHTLHCVDCEISASSKIQTSTLRSHFSERNPKREMTSRFSGQGALERV</sequence>
<name>A0AAE1D4S0_9GAST</name>
<protein>
    <submittedName>
        <fullName evidence="2">Uncharacterized protein</fullName>
    </submittedName>
</protein>
<dbReference type="AlphaFoldDB" id="A0AAE1D4S0"/>
<evidence type="ECO:0000313" key="2">
    <source>
        <dbReference type="EMBL" id="KAK3757334.1"/>
    </source>
</evidence>
<comment type="caution">
    <text evidence="2">The sequence shown here is derived from an EMBL/GenBank/DDBJ whole genome shotgun (WGS) entry which is preliminary data.</text>
</comment>